<gene>
    <name evidence="3" type="ORF">N7458_003578</name>
</gene>
<keyword evidence="1" id="KW-0732">Signal</keyword>
<dbReference type="AlphaFoldDB" id="A0AAD6CFP6"/>
<dbReference type="GO" id="GO:0005737">
    <property type="term" value="C:cytoplasm"/>
    <property type="evidence" value="ECO:0007669"/>
    <property type="project" value="TreeGrafter"/>
</dbReference>
<comment type="caution">
    <text evidence="3">The sequence shown here is derived from an EMBL/GenBank/DDBJ whole genome shotgun (WGS) entry which is preliminary data.</text>
</comment>
<dbReference type="Proteomes" id="UP001213681">
    <property type="component" value="Unassembled WGS sequence"/>
</dbReference>
<reference evidence="3" key="1">
    <citation type="submission" date="2022-12" db="EMBL/GenBank/DDBJ databases">
        <authorList>
            <person name="Petersen C."/>
        </authorList>
    </citation>
    <scope>NUCLEOTIDE SEQUENCE</scope>
    <source>
        <strain evidence="3">IBT 16125</strain>
    </source>
</reference>
<evidence type="ECO:0000256" key="1">
    <source>
        <dbReference type="SAM" id="SignalP"/>
    </source>
</evidence>
<keyword evidence="4" id="KW-1185">Reference proteome</keyword>
<dbReference type="InterPro" id="IPR036188">
    <property type="entry name" value="FAD/NAD-bd_sf"/>
</dbReference>
<dbReference type="PANTHER" id="PTHR13847:SF279">
    <property type="entry name" value="FAD DEPENDENT OXIDOREDUCTASE DOMAIN-CONTAINING PROTEIN-RELATED"/>
    <property type="match status" value="1"/>
</dbReference>
<feature type="domain" description="FAD dependent oxidoreductase" evidence="2">
    <location>
        <begin position="296"/>
        <end position="675"/>
    </location>
</feature>
<protein>
    <recommendedName>
        <fullName evidence="2">FAD dependent oxidoreductase domain-containing protein</fullName>
    </recommendedName>
</protein>
<reference evidence="3" key="2">
    <citation type="journal article" date="2023" name="IMA Fungus">
        <title>Comparative genomic study of the Penicillium genus elucidates a diverse pangenome and 15 lateral gene transfer events.</title>
        <authorList>
            <person name="Petersen C."/>
            <person name="Sorensen T."/>
            <person name="Nielsen M.R."/>
            <person name="Sondergaard T.E."/>
            <person name="Sorensen J.L."/>
            <person name="Fitzpatrick D.A."/>
            <person name="Frisvad J.C."/>
            <person name="Nielsen K.L."/>
        </authorList>
    </citation>
    <scope>NUCLEOTIDE SEQUENCE</scope>
    <source>
        <strain evidence="3">IBT 16125</strain>
    </source>
</reference>
<proteinExistence type="predicted"/>
<evidence type="ECO:0000313" key="3">
    <source>
        <dbReference type="EMBL" id="KAJ5462026.1"/>
    </source>
</evidence>
<sequence length="707" mass="77890">MWLNSWMRAAILAGLTGSVAAVTQITDDEMTSLLNAGGVELANRYAPMWFFGQSQNQPPCYPTWAFGGSPTTPDIYDDAHKTPAAPQCQYPNVGCNCRNPDVGIGNPGPAFPVYYTYQHCSDTEVRVVYNLFYEKDGATFGAIQTGHDYDWERVIVIHSRDSNNMWAPSRALLSAHSGYHNLAWGDIQNTLTTDEINAGDAKDPDGVQNNDHPKVYVAWSKHPNFDTRNTGFNDPISQSLEDAFRSQDWWHFVETQNYSKIRADLSTAAGQALGAADWGEASSNPPSVHATVCKTDILIIGGGYAGASAAYHLFPEDQHGATPNVVLLEARELCSGATGRNGGHLRPDPYSATAKYTERYGIEAAVEVVRFEIAHMKLLEELVRKEKIDCDLTFTRSLEIYLDADELATMKDFYDSLVDRGLDFIDDVKYLSQEEAQKIAKVRNAQGGFSFSAGHLWPYKLIAGLIRIAIARGLNLQTSTMVTEIGQNRTPEGLWPVSTNRGVICARKIILATNAFTSALAPEYSKAIVPCKGLCTHIEAAPGAPYQKLPETYVIRHKPGAFIYQISRNDGSIIVGGAKDTYKDIHEQWYNNPDDGTLVKSVEHYFDGYMQRTFFGWEDSQATVKHIWTGVMGFSADSLPHIGEIPGKPGQFIAAGFNGHGMPVAFLCGKAIVQMAQQSVSFQETGLPRLFETSSARLDPVYDDTLD</sequence>
<feature type="chain" id="PRO_5042108724" description="FAD dependent oxidoreductase domain-containing protein" evidence="1">
    <location>
        <begin position="22"/>
        <end position="707"/>
    </location>
</feature>
<name>A0AAD6CFP6_9EURO</name>
<dbReference type="EMBL" id="JAPVEA010000002">
    <property type="protein sequence ID" value="KAJ5462026.1"/>
    <property type="molecule type" value="Genomic_DNA"/>
</dbReference>
<dbReference type="GeneID" id="81597204"/>
<dbReference type="Gene3D" id="3.30.9.10">
    <property type="entry name" value="D-Amino Acid Oxidase, subunit A, domain 2"/>
    <property type="match status" value="1"/>
</dbReference>
<dbReference type="PANTHER" id="PTHR13847">
    <property type="entry name" value="SARCOSINE DEHYDROGENASE-RELATED"/>
    <property type="match status" value="1"/>
</dbReference>
<dbReference type="Pfam" id="PF01266">
    <property type="entry name" value="DAO"/>
    <property type="match status" value="1"/>
</dbReference>
<feature type="signal peptide" evidence="1">
    <location>
        <begin position="1"/>
        <end position="21"/>
    </location>
</feature>
<evidence type="ECO:0000259" key="2">
    <source>
        <dbReference type="Pfam" id="PF01266"/>
    </source>
</evidence>
<evidence type="ECO:0000313" key="4">
    <source>
        <dbReference type="Proteomes" id="UP001213681"/>
    </source>
</evidence>
<accession>A0AAD6CFP6</accession>
<dbReference type="SUPFAM" id="SSF51905">
    <property type="entry name" value="FAD/NAD(P)-binding domain"/>
    <property type="match status" value="1"/>
</dbReference>
<organism evidence="3 4">
    <name type="scientific">Penicillium daleae</name>
    <dbReference type="NCBI Taxonomy" id="63821"/>
    <lineage>
        <taxon>Eukaryota</taxon>
        <taxon>Fungi</taxon>
        <taxon>Dikarya</taxon>
        <taxon>Ascomycota</taxon>
        <taxon>Pezizomycotina</taxon>
        <taxon>Eurotiomycetes</taxon>
        <taxon>Eurotiomycetidae</taxon>
        <taxon>Eurotiales</taxon>
        <taxon>Aspergillaceae</taxon>
        <taxon>Penicillium</taxon>
    </lineage>
</organism>
<dbReference type="RefSeq" id="XP_056771068.1">
    <property type="nucleotide sequence ID" value="XM_056906961.1"/>
</dbReference>
<dbReference type="InterPro" id="IPR006076">
    <property type="entry name" value="FAD-dep_OxRdtase"/>
</dbReference>
<dbReference type="Gene3D" id="3.50.50.60">
    <property type="entry name" value="FAD/NAD(P)-binding domain"/>
    <property type="match status" value="1"/>
</dbReference>